<organism evidence="1 2">
    <name type="scientific">Achlya hypogyna</name>
    <name type="common">Oomycete</name>
    <name type="synonym">Protoachlya hypogyna</name>
    <dbReference type="NCBI Taxonomy" id="1202772"/>
    <lineage>
        <taxon>Eukaryota</taxon>
        <taxon>Sar</taxon>
        <taxon>Stramenopiles</taxon>
        <taxon>Oomycota</taxon>
        <taxon>Saprolegniomycetes</taxon>
        <taxon>Saprolegniales</taxon>
        <taxon>Achlyaceae</taxon>
        <taxon>Achlya</taxon>
    </lineage>
</organism>
<sequence>MTTVGNKELSDRVKFEEATRLIPFPLCHPPVKSLRPLSMPHFTLHGLASPEFHDSSIHDRD</sequence>
<proteinExistence type="predicted"/>
<dbReference type="Proteomes" id="UP000243579">
    <property type="component" value="Unassembled WGS sequence"/>
</dbReference>
<name>A0A1V9YEY1_ACHHY</name>
<keyword evidence="2" id="KW-1185">Reference proteome</keyword>
<protein>
    <submittedName>
        <fullName evidence="1">Uncharacterized protein</fullName>
    </submittedName>
</protein>
<dbReference type="EMBL" id="JNBR01001915">
    <property type="protein sequence ID" value="OQR84313.1"/>
    <property type="molecule type" value="Genomic_DNA"/>
</dbReference>
<reference evidence="1 2" key="1">
    <citation type="journal article" date="2014" name="Genome Biol. Evol.">
        <title>The secreted proteins of Achlya hypogyna and Thraustotheca clavata identify the ancestral oomycete secretome and reveal gene acquisitions by horizontal gene transfer.</title>
        <authorList>
            <person name="Misner I."/>
            <person name="Blouin N."/>
            <person name="Leonard G."/>
            <person name="Richards T.A."/>
            <person name="Lane C.E."/>
        </authorList>
    </citation>
    <scope>NUCLEOTIDE SEQUENCE [LARGE SCALE GENOMIC DNA]</scope>
    <source>
        <strain evidence="1 2">ATCC 48635</strain>
    </source>
</reference>
<evidence type="ECO:0000313" key="2">
    <source>
        <dbReference type="Proteomes" id="UP000243579"/>
    </source>
</evidence>
<gene>
    <name evidence="1" type="ORF">ACHHYP_13553</name>
</gene>
<dbReference type="AlphaFoldDB" id="A0A1V9YEY1"/>
<comment type="caution">
    <text evidence="1">The sequence shown here is derived from an EMBL/GenBank/DDBJ whole genome shotgun (WGS) entry which is preliminary data.</text>
</comment>
<accession>A0A1V9YEY1</accession>
<evidence type="ECO:0000313" key="1">
    <source>
        <dbReference type="EMBL" id="OQR84313.1"/>
    </source>
</evidence>